<evidence type="ECO:0000256" key="34">
    <source>
        <dbReference type="SAM" id="SignalP"/>
    </source>
</evidence>
<accession>A0A452IET0</accession>
<comment type="catalytic activity">
    <reaction evidence="23">
        <text>a ganglioside GA1 (d18:1(4E)) + CMP-N-acetyl-beta-neuraminate = a ganglioside GM1b (d18:1(4E)) + CMP + H(+)</text>
        <dbReference type="Rhea" id="RHEA:47560"/>
        <dbReference type="ChEBI" id="CHEBI:15378"/>
        <dbReference type="ChEBI" id="CHEBI:27938"/>
        <dbReference type="ChEBI" id="CHEBI:57812"/>
        <dbReference type="ChEBI" id="CHEBI:60377"/>
        <dbReference type="ChEBI" id="CHEBI:78568"/>
    </reaction>
    <physiologicalReaction direction="left-to-right" evidence="23">
        <dbReference type="Rhea" id="RHEA:47561"/>
    </physiologicalReaction>
</comment>
<keyword evidence="16" id="KW-0325">Glycoprotein</keyword>
<evidence type="ECO:0000256" key="33">
    <source>
        <dbReference type="PIRSR" id="PIRSR005557-2"/>
    </source>
</evidence>
<dbReference type="PANTHER" id="PTHR46032">
    <property type="entry name" value="ALPHA-2,3-SIALYLTRANSFERASE ST3GAL I ISOFORM X1"/>
    <property type="match status" value="1"/>
</dbReference>
<name>A0A452IET0_9SAUR</name>
<keyword evidence="36" id="KW-1185">Reference proteome</keyword>
<evidence type="ECO:0000256" key="27">
    <source>
        <dbReference type="ARBA" id="ARBA00052027"/>
    </source>
</evidence>
<evidence type="ECO:0000256" key="19">
    <source>
        <dbReference type="ARBA" id="ARBA00039107"/>
    </source>
</evidence>
<dbReference type="EC" id="2.4.3.2" evidence="18"/>
<evidence type="ECO:0000256" key="28">
    <source>
        <dbReference type="ARBA" id="ARBA00062545"/>
    </source>
</evidence>
<dbReference type="AlphaFoldDB" id="A0A452IET0"/>
<comment type="pathway">
    <text evidence="4">Glycolipid biosynthesis.</text>
</comment>
<comment type="subcellular location">
    <subcellularLocation>
        <location evidence="1">Golgi apparatus</location>
        <location evidence="1">Golgi stack membrane</location>
        <topology evidence="1">Single-pass type II membrane protein</topology>
    </subcellularLocation>
    <subcellularLocation>
        <location evidence="2">Secreted</location>
    </subcellularLocation>
</comment>
<reference evidence="35" key="3">
    <citation type="submission" date="2025-09" db="UniProtKB">
        <authorList>
            <consortium name="Ensembl"/>
        </authorList>
    </citation>
    <scope>IDENTIFICATION</scope>
</reference>
<evidence type="ECO:0000256" key="22">
    <source>
        <dbReference type="ARBA" id="ARBA00042991"/>
    </source>
</evidence>
<keyword evidence="8" id="KW-0808">Transferase</keyword>
<feature type="signal peptide" evidence="34">
    <location>
        <begin position="1"/>
        <end position="24"/>
    </location>
</feature>
<evidence type="ECO:0000256" key="6">
    <source>
        <dbReference type="ARBA" id="ARBA00022525"/>
    </source>
</evidence>
<evidence type="ECO:0000256" key="15">
    <source>
        <dbReference type="ARBA" id="ARBA00023157"/>
    </source>
</evidence>
<comment type="similarity">
    <text evidence="5">Belongs to the glycosyltransferase 29 family.</text>
</comment>
<evidence type="ECO:0000256" key="12">
    <source>
        <dbReference type="ARBA" id="ARBA00023034"/>
    </source>
</evidence>
<comment type="subunit">
    <text evidence="28">Homodimer; disulfide-linked. Homodimer formation occurs in the endoplasmic reticulum.</text>
</comment>
<evidence type="ECO:0000256" key="9">
    <source>
        <dbReference type="ARBA" id="ARBA00022692"/>
    </source>
</evidence>
<evidence type="ECO:0000256" key="18">
    <source>
        <dbReference type="ARBA" id="ARBA00039106"/>
    </source>
</evidence>
<evidence type="ECO:0000256" key="24">
    <source>
        <dbReference type="ARBA" id="ARBA00043773"/>
    </source>
</evidence>
<dbReference type="InterPro" id="IPR001675">
    <property type="entry name" value="Glyco_trans_29"/>
</dbReference>
<comment type="catalytic activity">
    <reaction evidence="17">
        <text>a beta-D-galactosyl-(1-&gt;3)-N-acetyl-alpha-D-galactosaminyl derivative + CMP-N-acetyl-beta-neuraminate = an N-acetyl-alpha-neuraminyl-(2-&gt;3)-beta-D-galactosyl-(1-&gt;3)-N-acetyl-alpha-D-galactosaminyl derivative + CMP + H(+)</text>
        <dbReference type="Rhea" id="RHEA:21616"/>
        <dbReference type="ChEBI" id="CHEBI:15378"/>
        <dbReference type="ChEBI" id="CHEBI:57812"/>
        <dbReference type="ChEBI" id="CHEBI:60377"/>
        <dbReference type="ChEBI" id="CHEBI:133470"/>
        <dbReference type="ChEBI" id="CHEBI:139596"/>
        <dbReference type="EC" id="2.4.3.4"/>
    </reaction>
    <physiologicalReaction direction="left-to-right" evidence="17">
        <dbReference type="Rhea" id="RHEA:21617"/>
    </physiologicalReaction>
</comment>
<keyword evidence="9" id="KW-0812">Transmembrane</keyword>
<keyword evidence="10" id="KW-0735">Signal-anchor</keyword>
<dbReference type="FunFam" id="3.90.1480.20:FF:000002">
    <property type="entry name" value="CMP-N-acetylneuraminate-beta-galactosamide- alpha-2,3-sialyltransferase 2"/>
    <property type="match status" value="1"/>
</dbReference>
<evidence type="ECO:0000256" key="13">
    <source>
        <dbReference type="ARBA" id="ARBA00023098"/>
    </source>
</evidence>
<evidence type="ECO:0000256" key="23">
    <source>
        <dbReference type="ARBA" id="ARBA00043673"/>
    </source>
</evidence>
<feature type="disulfide bond" evidence="33">
    <location>
        <begin position="134"/>
        <end position="273"/>
    </location>
</feature>
<evidence type="ECO:0000256" key="32">
    <source>
        <dbReference type="ARBA" id="ARBA00082805"/>
    </source>
</evidence>
<keyword evidence="12" id="KW-0333">Golgi apparatus</keyword>
<keyword evidence="14" id="KW-0472">Membrane</keyword>
<evidence type="ECO:0000256" key="11">
    <source>
        <dbReference type="ARBA" id="ARBA00022989"/>
    </source>
</evidence>
<dbReference type="GO" id="GO:0003836">
    <property type="term" value="F:beta-galactoside (CMP) alpha-2,3-sialyltransferase activity"/>
    <property type="evidence" value="ECO:0007669"/>
    <property type="project" value="UniProtKB-EC"/>
</dbReference>
<comment type="catalytic activity">
    <reaction evidence="27">
        <text>a globoside GalGb4Cer + CMP-N-acetyl-beta-neuraminate = a globoside MSGG + CMP + H(+)</text>
        <dbReference type="Rhea" id="RHEA:65372"/>
        <dbReference type="ChEBI" id="CHEBI:15378"/>
        <dbReference type="ChEBI" id="CHEBI:57812"/>
        <dbReference type="ChEBI" id="CHEBI:60377"/>
        <dbReference type="ChEBI" id="CHEBI:140623"/>
        <dbReference type="ChEBI" id="CHEBI:140691"/>
    </reaction>
    <physiologicalReaction direction="left-to-right" evidence="27">
        <dbReference type="Rhea" id="RHEA:65373"/>
    </physiologicalReaction>
</comment>
<dbReference type="STRING" id="38772.ENSGAGP00000026431"/>
<dbReference type="Pfam" id="PF00777">
    <property type="entry name" value="Glyco_transf_29"/>
    <property type="match status" value="1"/>
</dbReference>
<dbReference type="PANTHER" id="PTHR46032:SF1">
    <property type="entry name" value="ST3 BETA-GALACTOSIDE ALPHA-2,3-SIALYLTRANSFERASE 1"/>
    <property type="match status" value="1"/>
</dbReference>
<evidence type="ECO:0000256" key="1">
    <source>
        <dbReference type="ARBA" id="ARBA00004447"/>
    </source>
</evidence>
<evidence type="ECO:0000256" key="25">
    <source>
        <dbReference type="ARBA" id="ARBA00043816"/>
    </source>
</evidence>
<proteinExistence type="inferred from homology"/>
<protein>
    <recommendedName>
        <fullName evidence="29">CMP-N-acetylneuraminate-beta-galactosamide-alpha-2,3-sialyltransferase 2</fullName>
        <ecNumber evidence="18">2.4.3.2</ecNumber>
        <ecNumber evidence="19">2.4.3.4</ecNumber>
    </recommendedName>
    <alternativeName>
        <fullName evidence="22">Gal-NAc6S</fullName>
    </alternativeName>
    <alternativeName>
        <fullName evidence="20">Gal-beta-1,3-GalNAc-alpha-2,3-sialyltransferase</fullName>
    </alternativeName>
    <alternativeName>
        <fullName evidence="21">Monosialoganglioside sialyltransferase</fullName>
    </alternativeName>
    <alternativeName>
        <fullName evidence="30">ST3Gal II</fullName>
    </alternativeName>
    <alternativeName>
        <fullName evidence="31">ST3GalA.2</fullName>
    </alternativeName>
    <alternativeName>
        <fullName evidence="32">Sialyltransferase 4B</fullName>
    </alternativeName>
</protein>
<dbReference type="InterPro" id="IPR038578">
    <property type="entry name" value="GT29-like_sf"/>
</dbReference>
<dbReference type="PIRSF" id="PIRSF005557">
    <property type="entry name" value="Sialyl_trans"/>
    <property type="match status" value="1"/>
</dbReference>
<evidence type="ECO:0000256" key="29">
    <source>
        <dbReference type="ARBA" id="ARBA00072809"/>
    </source>
</evidence>
<evidence type="ECO:0000256" key="5">
    <source>
        <dbReference type="ARBA" id="ARBA00006003"/>
    </source>
</evidence>
<dbReference type="InterPro" id="IPR012163">
    <property type="entry name" value="Sialyl_trans"/>
</dbReference>
<keyword evidence="7" id="KW-0328">Glycosyltransferase</keyword>
<evidence type="ECO:0000256" key="7">
    <source>
        <dbReference type="ARBA" id="ARBA00022676"/>
    </source>
</evidence>
<keyword evidence="15" id="KW-1015">Disulfide bond</keyword>
<dbReference type="GO" id="GO:0006629">
    <property type="term" value="P:lipid metabolic process"/>
    <property type="evidence" value="ECO:0007669"/>
    <property type="project" value="UniProtKB-KW"/>
</dbReference>
<dbReference type="GO" id="GO:0097503">
    <property type="term" value="P:sialylation"/>
    <property type="evidence" value="ECO:0007669"/>
    <property type="project" value="TreeGrafter"/>
</dbReference>
<keyword evidence="11" id="KW-1133">Transmembrane helix</keyword>
<reference evidence="35" key="2">
    <citation type="submission" date="2025-08" db="UniProtKB">
        <authorList>
            <consortium name="Ensembl"/>
        </authorList>
    </citation>
    <scope>IDENTIFICATION</scope>
</reference>
<evidence type="ECO:0000256" key="16">
    <source>
        <dbReference type="ARBA" id="ARBA00023180"/>
    </source>
</evidence>
<evidence type="ECO:0000256" key="17">
    <source>
        <dbReference type="ARBA" id="ARBA00036292"/>
    </source>
</evidence>
<sequence>MLHRRKLWAATVLCMMLVLWQVHQSLYPGHSASSWSLGHMLWPLSVSVAKPCGCASCIVELSSSAWFNKRYDSAINPLLTVHTSKIAPDVLLWWLVSYRGSQSSAQLQGIIQQMFDILPSPTVDARAPSRCRTCAVVGNSGRLRGSHHGREIDSHHWVLRMNRAQTAGFEEDVGTRTTHRFMYPESAVDLQPGVHLVLVPFKPLDLKWVTSAFSTGELRYTYTRVKQFIEADRSKVLILNPAFLKYIHDKWTQHHGRYPSTGFTALLFALHTCDQVAVFGYGADSNGNWHHYWEENRHPGAFRKTGVHSADFELTLIKKLAGEGKISFYN</sequence>
<evidence type="ECO:0000256" key="14">
    <source>
        <dbReference type="ARBA" id="ARBA00023136"/>
    </source>
</evidence>
<dbReference type="GO" id="GO:0005576">
    <property type="term" value="C:extracellular region"/>
    <property type="evidence" value="ECO:0007669"/>
    <property type="project" value="UniProtKB-SubCell"/>
</dbReference>
<evidence type="ECO:0000313" key="35">
    <source>
        <dbReference type="Ensembl" id="ENSGAGP00000026431.1"/>
    </source>
</evidence>
<dbReference type="Gene3D" id="3.90.1480.20">
    <property type="entry name" value="Glycosyl transferase family 29"/>
    <property type="match status" value="1"/>
</dbReference>
<dbReference type="InterPro" id="IPR051757">
    <property type="entry name" value="Beta-gal_alpha2-3_sialyltrans"/>
</dbReference>
<dbReference type="GO" id="GO:0032580">
    <property type="term" value="C:Golgi cisterna membrane"/>
    <property type="evidence" value="ECO:0007669"/>
    <property type="project" value="UniProtKB-SubCell"/>
</dbReference>
<evidence type="ECO:0000256" key="8">
    <source>
        <dbReference type="ARBA" id="ARBA00022679"/>
    </source>
</evidence>
<keyword evidence="13" id="KW-0443">Lipid metabolism</keyword>
<evidence type="ECO:0000313" key="36">
    <source>
        <dbReference type="Proteomes" id="UP000291020"/>
    </source>
</evidence>
<organism evidence="35 36">
    <name type="scientific">Gopherus agassizii</name>
    <name type="common">Agassiz's desert tortoise</name>
    <dbReference type="NCBI Taxonomy" id="38772"/>
    <lineage>
        <taxon>Eukaryota</taxon>
        <taxon>Metazoa</taxon>
        <taxon>Chordata</taxon>
        <taxon>Craniata</taxon>
        <taxon>Vertebrata</taxon>
        <taxon>Euteleostomi</taxon>
        <taxon>Archelosauria</taxon>
        <taxon>Testudinata</taxon>
        <taxon>Testudines</taxon>
        <taxon>Cryptodira</taxon>
        <taxon>Durocryptodira</taxon>
        <taxon>Testudinoidea</taxon>
        <taxon>Testudinidae</taxon>
        <taxon>Gopherus</taxon>
    </lineage>
</organism>
<dbReference type="GO" id="GO:0047288">
    <property type="term" value="F:beta-D-galactosyl-(1-&gt;3)-N-acetyl-beta-D-galactosaminide alpha-2,3- sialyltransferase"/>
    <property type="evidence" value="ECO:0007669"/>
    <property type="project" value="UniProtKB-EC"/>
</dbReference>
<comment type="catalytic activity">
    <reaction evidence="26">
        <text>ganglioside GM1 (d18:1(4E)/18:0) + CMP-N-acetyl-beta-neuraminate = ganglioside GD1a (18:1(4E)/18:0) + CMP + H(+)</text>
        <dbReference type="Rhea" id="RHEA:48248"/>
        <dbReference type="ChEBI" id="CHEBI:15378"/>
        <dbReference type="ChEBI" id="CHEBI:57812"/>
        <dbReference type="ChEBI" id="CHEBI:60377"/>
        <dbReference type="ChEBI" id="CHEBI:73110"/>
        <dbReference type="ChEBI" id="CHEBI:90153"/>
    </reaction>
    <physiologicalReaction direction="left-to-right" evidence="26">
        <dbReference type="Rhea" id="RHEA:48249"/>
    </physiologicalReaction>
</comment>
<keyword evidence="34" id="KW-0732">Signal</keyword>
<comment type="catalytic activity">
    <reaction evidence="24">
        <text>a ganglioside GM1 (d18:1(4E)) + CMP-N-acetyl-beta-neuraminate = a ganglioside GD1a (d18:1(4E)) + CMP + H(+)</text>
        <dbReference type="Rhea" id="RHEA:18021"/>
        <dbReference type="ChEBI" id="CHEBI:15378"/>
        <dbReference type="ChEBI" id="CHEBI:57812"/>
        <dbReference type="ChEBI" id="CHEBI:60377"/>
        <dbReference type="ChEBI" id="CHEBI:77709"/>
        <dbReference type="ChEBI" id="CHEBI:78445"/>
        <dbReference type="EC" id="2.4.3.2"/>
    </reaction>
    <physiologicalReaction direction="left-to-right" evidence="24">
        <dbReference type="Rhea" id="RHEA:18022"/>
    </physiologicalReaction>
</comment>
<evidence type="ECO:0000256" key="3">
    <source>
        <dbReference type="ARBA" id="ARBA00004922"/>
    </source>
</evidence>
<feature type="chain" id="PRO_5019037800" description="CMP-N-acetylneuraminate-beta-galactosamide-alpha-2,3-sialyltransferase 2" evidence="34">
    <location>
        <begin position="25"/>
        <end position="330"/>
    </location>
</feature>
<evidence type="ECO:0000256" key="21">
    <source>
        <dbReference type="ARBA" id="ARBA00042990"/>
    </source>
</evidence>
<reference evidence="36" key="1">
    <citation type="journal article" date="2017" name="PLoS ONE">
        <title>The Agassiz's desert tortoise genome provides a resource for the conservation of a threatened species.</title>
        <authorList>
            <person name="Tollis M."/>
            <person name="DeNardo D.F."/>
            <person name="Cornelius J.A."/>
            <person name="Dolby G.A."/>
            <person name="Edwards T."/>
            <person name="Henen B.T."/>
            <person name="Karl A.E."/>
            <person name="Murphy R.W."/>
            <person name="Kusumi K."/>
        </authorList>
    </citation>
    <scope>NUCLEOTIDE SEQUENCE [LARGE SCALE GENOMIC DNA]</scope>
</reference>
<dbReference type="Ensembl" id="ENSGAGT00000030043.1">
    <property type="protein sequence ID" value="ENSGAGP00000026431.1"/>
    <property type="gene ID" value="ENSGAGG00000019257.1"/>
</dbReference>
<evidence type="ECO:0000256" key="20">
    <source>
        <dbReference type="ARBA" id="ARBA00042448"/>
    </source>
</evidence>
<comment type="pathway">
    <text evidence="3">Protein modification; protein glycosylation.</text>
</comment>
<evidence type="ECO:0000256" key="26">
    <source>
        <dbReference type="ARBA" id="ARBA00047509"/>
    </source>
</evidence>
<keyword evidence="6" id="KW-0964">Secreted</keyword>
<dbReference type="Proteomes" id="UP000291020">
    <property type="component" value="Unassembled WGS sequence"/>
</dbReference>
<comment type="catalytic activity">
    <reaction evidence="25">
        <text>a ganglioside GA1 + CMP-N-acetyl-beta-neuraminate = a ganglioside GM1b + CMP + H(+)</text>
        <dbReference type="Rhea" id="RHEA:48244"/>
        <dbReference type="ChEBI" id="CHEBI:15378"/>
        <dbReference type="ChEBI" id="CHEBI:57812"/>
        <dbReference type="ChEBI" id="CHEBI:60377"/>
        <dbReference type="ChEBI" id="CHEBI:88069"/>
        <dbReference type="ChEBI" id="CHEBI:90151"/>
    </reaction>
    <physiologicalReaction direction="left-to-right" evidence="25">
        <dbReference type="Rhea" id="RHEA:48245"/>
    </physiologicalReaction>
</comment>
<dbReference type="EC" id="2.4.3.4" evidence="19"/>
<dbReference type="CDD" id="cd23966">
    <property type="entry name" value="GT29_ST3GAL1_2"/>
    <property type="match status" value="1"/>
</dbReference>
<evidence type="ECO:0000256" key="4">
    <source>
        <dbReference type="ARBA" id="ARBA00004934"/>
    </source>
</evidence>
<evidence type="ECO:0000256" key="31">
    <source>
        <dbReference type="ARBA" id="ARBA00081332"/>
    </source>
</evidence>
<evidence type="ECO:0000256" key="30">
    <source>
        <dbReference type="ARBA" id="ARBA00081228"/>
    </source>
</evidence>
<evidence type="ECO:0000256" key="2">
    <source>
        <dbReference type="ARBA" id="ARBA00004613"/>
    </source>
</evidence>
<evidence type="ECO:0000256" key="10">
    <source>
        <dbReference type="ARBA" id="ARBA00022968"/>
    </source>
</evidence>